<dbReference type="SUPFAM" id="SSF69065">
    <property type="entry name" value="RNase III domain-like"/>
    <property type="match status" value="1"/>
</dbReference>
<dbReference type="InterPro" id="IPR036389">
    <property type="entry name" value="RNase_III_sf"/>
</dbReference>
<sequence length="415" mass="47579">MVQVEEALPTTRPIKDCEAVITDLDFIFSLDTKDSRSVKNRLPAELSLGQLRAVTQVAVNIFAANHEICSKKVQEYLSTHPEYKQEFTNSVQDMMKELLSMVPQEQNNGNSEKESLLLASQEAFELTQKLSSSLESLIDKTLDGSHQSNVTSSTIKNGNSENKGDGSDKKKRKRFSTVEKNNHYSDTGKKQRINMLTGDPRSINFVDYFDSLREDMDSMISIDQSMKILYGALHWPITDSYILSERFQAFRERMHLPDPLPITHPVIHEIACCGYKKNKHDWKRYEWIGDRFLLVAISWHGVTRYPDCRLLNHVINFMVSNRVFIPFCLILGLHESNGILKGCNQKEYANAFEAYFCGLYLEYGEKKAREYASKLLGGLFHNIVMFINDYKDSGGDESVIWKDFDLVLKAYFGID</sequence>
<feature type="non-terminal residue" evidence="2">
    <location>
        <position position="415"/>
    </location>
</feature>
<evidence type="ECO:0000313" key="3">
    <source>
        <dbReference type="Proteomes" id="UP000789342"/>
    </source>
</evidence>
<accession>A0A9N9HZ77</accession>
<dbReference type="EMBL" id="CAJVPV010019992">
    <property type="protein sequence ID" value="CAG8713194.1"/>
    <property type="molecule type" value="Genomic_DNA"/>
</dbReference>
<feature type="region of interest" description="Disordered" evidence="1">
    <location>
        <begin position="145"/>
        <end position="191"/>
    </location>
</feature>
<comment type="caution">
    <text evidence="2">The sequence shown here is derived from an EMBL/GenBank/DDBJ whole genome shotgun (WGS) entry which is preliminary data.</text>
</comment>
<feature type="compositionally biased region" description="Polar residues" evidence="1">
    <location>
        <begin position="145"/>
        <end position="161"/>
    </location>
</feature>
<dbReference type="Gene3D" id="1.10.1520.10">
    <property type="entry name" value="Ribonuclease III domain"/>
    <property type="match status" value="1"/>
</dbReference>
<evidence type="ECO:0000256" key="1">
    <source>
        <dbReference type="SAM" id="MobiDB-lite"/>
    </source>
</evidence>
<gene>
    <name evidence="2" type="ORF">AMORRO_LOCUS12827</name>
</gene>
<dbReference type="AlphaFoldDB" id="A0A9N9HZ77"/>
<keyword evidence="3" id="KW-1185">Reference proteome</keyword>
<protein>
    <submittedName>
        <fullName evidence="2">5118_t:CDS:1</fullName>
    </submittedName>
</protein>
<reference evidence="2" key="1">
    <citation type="submission" date="2021-06" db="EMBL/GenBank/DDBJ databases">
        <authorList>
            <person name="Kallberg Y."/>
            <person name="Tangrot J."/>
            <person name="Rosling A."/>
        </authorList>
    </citation>
    <scope>NUCLEOTIDE SEQUENCE</scope>
    <source>
        <strain evidence="2">CL551</strain>
    </source>
</reference>
<dbReference type="CDD" id="cd00593">
    <property type="entry name" value="RIBOc"/>
    <property type="match status" value="1"/>
</dbReference>
<organism evidence="2 3">
    <name type="scientific">Acaulospora morrowiae</name>
    <dbReference type="NCBI Taxonomy" id="94023"/>
    <lineage>
        <taxon>Eukaryota</taxon>
        <taxon>Fungi</taxon>
        <taxon>Fungi incertae sedis</taxon>
        <taxon>Mucoromycota</taxon>
        <taxon>Glomeromycotina</taxon>
        <taxon>Glomeromycetes</taxon>
        <taxon>Diversisporales</taxon>
        <taxon>Acaulosporaceae</taxon>
        <taxon>Acaulospora</taxon>
    </lineage>
</organism>
<proteinExistence type="predicted"/>
<dbReference type="GO" id="GO:0006396">
    <property type="term" value="P:RNA processing"/>
    <property type="evidence" value="ECO:0007669"/>
    <property type="project" value="InterPro"/>
</dbReference>
<dbReference type="InterPro" id="IPR000999">
    <property type="entry name" value="RNase_III_dom"/>
</dbReference>
<dbReference type="Proteomes" id="UP000789342">
    <property type="component" value="Unassembled WGS sequence"/>
</dbReference>
<dbReference type="GO" id="GO:0004525">
    <property type="term" value="F:ribonuclease III activity"/>
    <property type="evidence" value="ECO:0007669"/>
    <property type="project" value="InterPro"/>
</dbReference>
<feature type="compositionally biased region" description="Basic and acidic residues" evidence="1">
    <location>
        <begin position="176"/>
        <end position="189"/>
    </location>
</feature>
<evidence type="ECO:0000313" key="2">
    <source>
        <dbReference type="EMBL" id="CAG8713194.1"/>
    </source>
</evidence>
<name>A0A9N9HZ77_9GLOM</name>